<evidence type="ECO:0008006" key="3">
    <source>
        <dbReference type="Google" id="ProtNLM"/>
    </source>
</evidence>
<dbReference type="EMBL" id="JARKNE010000004">
    <property type="protein sequence ID" value="KAK5835797.1"/>
    <property type="molecule type" value="Genomic_DNA"/>
</dbReference>
<keyword evidence="2" id="KW-1185">Reference proteome</keyword>
<sequence length="230" mass="26796">MRVELGPWQHGLYSRMKNQIRELVARIYKLINGPNTNCNADMLKTTCFKLGHLYAKEECYGLRDRVLSGSRKGIQMHNSFMFVQLEYSHNLFKPEASPHSELNLNYIYKSIIDDINNMLTRNFMDSEILDAFNQMDPRKAPGVDAFLGSFFKENWEVVGKEVIKLYHNVLDDNKDISYLYDTMIILIPRNKDPNDMSNFRPISLCKSSRNGPNKCFVIKLNMCTAYDRVE</sequence>
<name>A0ABR0Q956_GOSAR</name>
<accession>A0ABR0Q956</accession>
<comment type="caution">
    <text evidence="1">The sequence shown here is derived from an EMBL/GenBank/DDBJ whole genome shotgun (WGS) entry which is preliminary data.</text>
</comment>
<gene>
    <name evidence="1" type="ORF">PVK06_011505</name>
</gene>
<evidence type="ECO:0000313" key="2">
    <source>
        <dbReference type="Proteomes" id="UP001358586"/>
    </source>
</evidence>
<proteinExistence type="predicted"/>
<reference evidence="1 2" key="1">
    <citation type="submission" date="2023-03" db="EMBL/GenBank/DDBJ databases">
        <title>WGS of Gossypium arboreum.</title>
        <authorList>
            <person name="Yu D."/>
        </authorList>
    </citation>
    <scope>NUCLEOTIDE SEQUENCE [LARGE SCALE GENOMIC DNA]</scope>
    <source>
        <tissue evidence="1">Leaf</tissue>
    </source>
</reference>
<dbReference type="PANTHER" id="PTHR31635:SF196">
    <property type="entry name" value="REVERSE TRANSCRIPTASE DOMAIN-CONTAINING PROTEIN-RELATED"/>
    <property type="match status" value="1"/>
</dbReference>
<dbReference type="PANTHER" id="PTHR31635">
    <property type="entry name" value="REVERSE TRANSCRIPTASE DOMAIN-CONTAINING PROTEIN-RELATED"/>
    <property type="match status" value="1"/>
</dbReference>
<protein>
    <recommendedName>
        <fullName evidence="3">Reverse transcriptase</fullName>
    </recommendedName>
</protein>
<dbReference type="Proteomes" id="UP001358586">
    <property type="component" value="Chromosome 4"/>
</dbReference>
<evidence type="ECO:0000313" key="1">
    <source>
        <dbReference type="EMBL" id="KAK5835797.1"/>
    </source>
</evidence>
<organism evidence="1 2">
    <name type="scientific">Gossypium arboreum</name>
    <name type="common">Tree cotton</name>
    <name type="synonym">Gossypium nanking</name>
    <dbReference type="NCBI Taxonomy" id="29729"/>
    <lineage>
        <taxon>Eukaryota</taxon>
        <taxon>Viridiplantae</taxon>
        <taxon>Streptophyta</taxon>
        <taxon>Embryophyta</taxon>
        <taxon>Tracheophyta</taxon>
        <taxon>Spermatophyta</taxon>
        <taxon>Magnoliopsida</taxon>
        <taxon>eudicotyledons</taxon>
        <taxon>Gunneridae</taxon>
        <taxon>Pentapetalae</taxon>
        <taxon>rosids</taxon>
        <taxon>malvids</taxon>
        <taxon>Malvales</taxon>
        <taxon>Malvaceae</taxon>
        <taxon>Malvoideae</taxon>
        <taxon>Gossypium</taxon>
    </lineage>
</organism>